<feature type="domain" description="DUF1214" evidence="2">
    <location>
        <begin position="71"/>
        <end position="169"/>
    </location>
</feature>
<keyword evidence="1" id="KW-0472">Membrane</keyword>
<dbReference type="InterPro" id="IPR037049">
    <property type="entry name" value="DUF1214_C_sf"/>
</dbReference>
<accession>A0ABQ5UEY0</accession>
<comment type="caution">
    <text evidence="3">The sequence shown here is derived from an EMBL/GenBank/DDBJ whole genome shotgun (WGS) entry which is preliminary data.</text>
</comment>
<evidence type="ECO:0000313" key="4">
    <source>
        <dbReference type="Proteomes" id="UP001161406"/>
    </source>
</evidence>
<dbReference type="Proteomes" id="UP001161406">
    <property type="component" value="Unassembled WGS sequence"/>
</dbReference>
<sequence>MRFVIHLLLMVCVALAIGFGLSWYALTDGRLFGGAQIGAWSAWPDVGSAQPNPYTRGHLAREAALQLGLSEGIQFTATADDSGQALTRDCTYRITGATPLATFWTLVALDSAGVNVAASDGQAAIRSDSLARANDGSIQLNIGTSLMPGNWLELTGTGAFNLVLTLYDTTVFSGLNGSTNAMPAIEREGCP</sequence>
<evidence type="ECO:0000313" key="3">
    <source>
        <dbReference type="EMBL" id="GLQ10295.1"/>
    </source>
</evidence>
<dbReference type="SUPFAM" id="SSF160935">
    <property type="entry name" value="VPA0735-like"/>
    <property type="match status" value="1"/>
</dbReference>
<name>A0ABQ5UEY0_9HYPH</name>
<proteinExistence type="predicted"/>
<dbReference type="InterPro" id="IPR010621">
    <property type="entry name" value="DUF1214"/>
</dbReference>
<evidence type="ECO:0000256" key="1">
    <source>
        <dbReference type="SAM" id="Phobius"/>
    </source>
</evidence>
<keyword evidence="4" id="KW-1185">Reference proteome</keyword>
<dbReference type="PANTHER" id="PTHR36509">
    <property type="entry name" value="BLL3101 PROTEIN"/>
    <property type="match status" value="1"/>
</dbReference>
<dbReference type="Pfam" id="PF06742">
    <property type="entry name" value="DUF1214"/>
    <property type="match status" value="1"/>
</dbReference>
<keyword evidence="1" id="KW-0812">Transmembrane</keyword>
<dbReference type="EMBL" id="BSNG01000001">
    <property type="protein sequence ID" value="GLQ10295.1"/>
    <property type="molecule type" value="Genomic_DNA"/>
</dbReference>
<protein>
    <recommendedName>
        <fullName evidence="2">DUF1214 domain-containing protein</fullName>
    </recommendedName>
</protein>
<feature type="transmembrane region" description="Helical" evidence="1">
    <location>
        <begin position="7"/>
        <end position="26"/>
    </location>
</feature>
<evidence type="ECO:0000259" key="2">
    <source>
        <dbReference type="Pfam" id="PF06742"/>
    </source>
</evidence>
<gene>
    <name evidence="3" type="ORF">GCM10007913_22270</name>
</gene>
<organism evidence="3 4">
    <name type="scientific">Devosia yakushimensis</name>
    <dbReference type="NCBI Taxonomy" id="470028"/>
    <lineage>
        <taxon>Bacteria</taxon>
        <taxon>Pseudomonadati</taxon>
        <taxon>Pseudomonadota</taxon>
        <taxon>Alphaproteobacteria</taxon>
        <taxon>Hyphomicrobiales</taxon>
        <taxon>Devosiaceae</taxon>
        <taxon>Devosia</taxon>
    </lineage>
</organism>
<reference evidence="3" key="2">
    <citation type="submission" date="2023-01" db="EMBL/GenBank/DDBJ databases">
        <title>Draft genome sequence of Devosia yakushimensis strain NBRC 103855.</title>
        <authorList>
            <person name="Sun Q."/>
            <person name="Mori K."/>
        </authorList>
    </citation>
    <scope>NUCLEOTIDE SEQUENCE</scope>
    <source>
        <strain evidence="3">NBRC 103855</strain>
    </source>
</reference>
<reference evidence="3" key="1">
    <citation type="journal article" date="2014" name="Int. J. Syst. Evol. Microbiol.">
        <title>Complete genome of a new Firmicutes species belonging to the dominant human colonic microbiota ('Ruminococcus bicirculans') reveals two chromosomes and a selective capacity to utilize plant glucans.</title>
        <authorList>
            <consortium name="NISC Comparative Sequencing Program"/>
            <person name="Wegmann U."/>
            <person name="Louis P."/>
            <person name="Goesmann A."/>
            <person name="Henrissat B."/>
            <person name="Duncan S.H."/>
            <person name="Flint H.J."/>
        </authorList>
    </citation>
    <scope>NUCLEOTIDE SEQUENCE</scope>
    <source>
        <strain evidence="3">NBRC 103855</strain>
    </source>
</reference>
<dbReference type="Gene3D" id="2.60.120.600">
    <property type="entry name" value="Domain of unknown function DUF1214, C-terminal domain"/>
    <property type="match status" value="1"/>
</dbReference>
<dbReference type="PANTHER" id="PTHR36509:SF2">
    <property type="entry name" value="BLL3101 PROTEIN"/>
    <property type="match status" value="1"/>
</dbReference>
<dbReference type="RefSeq" id="WP_284390789.1">
    <property type="nucleotide sequence ID" value="NZ_BSNG01000001.1"/>
</dbReference>
<dbReference type="PIRSF" id="PIRSF009471">
    <property type="entry name" value="UCP009471"/>
    <property type="match status" value="1"/>
</dbReference>
<keyword evidence="1" id="KW-1133">Transmembrane helix</keyword>
<dbReference type="InterPro" id="IPR012038">
    <property type="entry name" value="UCP009471"/>
</dbReference>